<evidence type="ECO:0000313" key="2">
    <source>
        <dbReference type="Proteomes" id="UP001163846"/>
    </source>
</evidence>
<reference evidence="1" key="1">
    <citation type="submission" date="2022-08" db="EMBL/GenBank/DDBJ databases">
        <authorList>
            <consortium name="DOE Joint Genome Institute"/>
            <person name="Min B."/>
            <person name="Riley R."/>
            <person name="Sierra-Patev S."/>
            <person name="Naranjo-Ortiz M."/>
            <person name="Looney B."/>
            <person name="Konkel Z."/>
            <person name="Slot J.C."/>
            <person name="Sakamoto Y."/>
            <person name="Steenwyk J.L."/>
            <person name="Rokas A."/>
            <person name="Carro J."/>
            <person name="Camarero S."/>
            <person name="Ferreira P."/>
            <person name="Molpeceres G."/>
            <person name="Ruiz-Duenas F.J."/>
            <person name="Serrano A."/>
            <person name="Henrissat B."/>
            <person name="Drula E."/>
            <person name="Hughes K.W."/>
            <person name="Mata J.L."/>
            <person name="Ishikawa N.K."/>
            <person name="Vargas-Isla R."/>
            <person name="Ushijima S."/>
            <person name="Smith C.A."/>
            <person name="Ahrendt S."/>
            <person name="Andreopoulos W."/>
            <person name="He G."/>
            <person name="Labutti K."/>
            <person name="Lipzen A."/>
            <person name="Ng V."/>
            <person name="Sandor L."/>
            <person name="Barry K."/>
            <person name="Martinez A.T."/>
            <person name="Xiao Y."/>
            <person name="Gibbons J.G."/>
            <person name="Terashima K."/>
            <person name="Hibbett D.S."/>
            <person name="Grigoriev I.V."/>
        </authorList>
    </citation>
    <scope>NUCLEOTIDE SEQUENCE</scope>
    <source>
        <strain evidence="1">TFB9207</strain>
    </source>
</reference>
<dbReference type="InterPro" id="IPR012337">
    <property type="entry name" value="RNaseH-like_sf"/>
</dbReference>
<proteinExistence type="predicted"/>
<keyword evidence="2" id="KW-1185">Reference proteome</keyword>
<accession>A0AA38U4V1</accession>
<protein>
    <submittedName>
        <fullName evidence="1">Uncharacterized protein</fullName>
    </submittedName>
</protein>
<dbReference type="AlphaFoldDB" id="A0AA38U4V1"/>
<dbReference type="Proteomes" id="UP001163846">
    <property type="component" value="Unassembled WGS sequence"/>
</dbReference>
<gene>
    <name evidence="1" type="ORF">F5878DRAFT_548248</name>
</gene>
<evidence type="ECO:0000313" key="1">
    <source>
        <dbReference type="EMBL" id="KAJ3832394.1"/>
    </source>
</evidence>
<dbReference type="SUPFAM" id="SSF53098">
    <property type="entry name" value="Ribonuclease H-like"/>
    <property type="match status" value="1"/>
</dbReference>
<name>A0AA38U4V1_9AGAR</name>
<sequence length="219" mass="25879">MGLEELYAELKDLEENGDREKDDVEGFVAVLDEMSEEERERWHREVAPVKSALYKTRKISYKIINSPTLLLPRWREQLAGTDFAQHTLLRDVATRWNSTHDMLLSFLKMKEHVMQFIDRSSNGLAEYILTDEEWEVISGLVSALTYYALTDDSDLYRMAMILHPKYKLDYFRKARWEQEWIDTAVRVTREAWERDFKPSDDDEESSSDTVHSDCVSFCF</sequence>
<organism evidence="1 2">
    <name type="scientific">Lentinula raphanica</name>
    <dbReference type="NCBI Taxonomy" id="153919"/>
    <lineage>
        <taxon>Eukaryota</taxon>
        <taxon>Fungi</taxon>
        <taxon>Dikarya</taxon>
        <taxon>Basidiomycota</taxon>
        <taxon>Agaricomycotina</taxon>
        <taxon>Agaricomycetes</taxon>
        <taxon>Agaricomycetidae</taxon>
        <taxon>Agaricales</taxon>
        <taxon>Marasmiineae</taxon>
        <taxon>Omphalotaceae</taxon>
        <taxon>Lentinula</taxon>
    </lineage>
</organism>
<comment type="caution">
    <text evidence="1">The sequence shown here is derived from an EMBL/GenBank/DDBJ whole genome shotgun (WGS) entry which is preliminary data.</text>
</comment>
<dbReference type="EMBL" id="MU806973">
    <property type="protein sequence ID" value="KAJ3832394.1"/>
    <property type="molecule type" value="Genomic_DNA"/>
</dbReference>